<evidence type="ECO:0000256" key="1">
    <source>
        <dbReference type="SAM" id="MobiDB-lite"/>
    </source>
</evidence>
<feature type="compositionally biased region" description="Basic and acidic residues" evidence="1">
    <location>
        <begin position="282"/>
        <end position="298"/>
    </location>
</feature>
<dbReference type="VEuPathDB" id="FungiDB:BD410DRAFT_847014"/>
<gene>
    <name evidence="3" type="ORF">BD410DRAFT_847014</name>
</gene>
<evidence type="ECO:0000313" key="3">
    <source>
        <dbReference type="EMBL" id="TDL13376.1"/>
    </source>
</evidence>
<feature type="chain" id="PRO_5021431774" evidence="2">
    <location>
        <begin position="29"/>
        <end position="298"/>
    </location>
</feature>
<accession>A0A4Y7PDR3</accession>
<dbReference type="Proteomes" id="UP000294933">
    <property type="component" value="Unassembled WGS sequence"/>
</dbReference>
<evidence type="ECO:0000256" key="2">
    <source>
        <dbReference type="SAM" id="SignalP"/>
    </source>
</evidence>
<feature type="region of interest" description="Disordered" evidence="1">
    <location>
        <begin position="245"/>
        <end position="298"/>
    </location>
</feature>
<keyword evidence="4" id="KW-1185">Reference proteome</keyword>
<proteinExistence type="predicted"/>
<feature type="compositionally biased region" description="Gly residues" evidence="1">
    <location>
        <begin position="259"/>
        <end position="278"/>
    </location>
</feature>
<name>A0A4Y7PDR3_9AGAM</name>
<sequence length="298" mass="32875">MDTSRISECYLKRLLLLAIASLPALRHAYNEFKATAYSTDNLVNASYEALPKLLSHLATATNDILSLSNEEILNVVNRIDGGITPAENAIISPAIPSETGKHTNALHIEAGQHPSTPFHPESQPNIIYSLYQGIPTPYETYAYPNQLPSQFAPSTIFHPEAHSPPLFYGEPAQNIHTTSSMFNQNYAVPMPYPPYMEPCHIPCHIPPLTVFHQWLPPMPSFYQQPPQNIPPTISFNQDVTQNMRYQPYDKSPTTRKQGMSGGGSDPDPDGGGGGGGGLQLEPNKEGKIKYGREHTQEL</sequence>
<evidence type="ECO:0000313" key="4">
    <source>
        <dbReference type="Proteomes" id="UP000294933"/>
    </source>
</evidence>
<protein>
    <submittedName>
        <fullName evidence="3">Uncharacterized protein</fullName>
    </submittedName>
</protein>
<keyword evidence="2" id="KW-0732">Signal</keyword>
<feature type="signal peptide" evidence="2">
    <location>
        <begin position="1"/>
        <end position="28"/>
    </location>
</feature>
<reference evidence="3 4" key="1">
    <citation type="submission" date="2018-06" db="EMBL/GenBank/DDBJ databases">
        <title>A transcriptomic atlas of mushroom development highlights an independent origin of complex multicellularity.</title>
        <authorList>
            <consortium name="DOE Joint Genome Institute"/>
            <person name="Krizsan K."/>
            <person name="Almasi E."/>
            <person name="Merenyi Z."/>
            <person name="Sahu N."/>
            <person name="Viragh M."/>
            <person name="Koszo T."/>
            <person name="Mondo S."/>
            <person name="Kiss B."/>
            <person name="Balint B."/>
            <person name="Kues U."/>
            <person name="Barry K."/>
            <person name="Hegedus J.C."/>
            <person name="Henrissat B."/>
            <person name="Johnson J."/>
            <person name="Lipzen A."/>
            <person name="Ohm R."/>
            <person name="Nagy I."/>
            <person name="Pangilinan J."/>
            <person name="Yan J."/>
            <person name="Xiong Y."/>
            <person name="Grigoriev I.V."/>
            <person name="Hibbett D.S."/>
            <person name="Nagy L.G."/>
        </authorList>
    </citation>
    <scope>NUCLEOTIDE SEQUENCE [LARGE SCALE GENOMIC DNA]</scope>
    <source>
        <strain evidence="3 4">SZMC22713</strain>
    </source>
</reference>
<organism evidence="3 4">
    <name type="scientific">Rickenella mellea</name>
    <dbReference type="NCBI Taxonomy" id="50990"/>
    <lineage>
        <taxon>Eukaryota</taxon>
        <taxon>Fungi</taxon>
        <taxon>Dikarya</taxon>
        <taxon>Basidiomycota</taxon>
        <taxon>Agaricomycotina</taxon>
        <taxon>Agaricomycetes</taxon>
        <taxon>Hymenochaetales</taxon>
        <taxon>Rickenellaceae</taxon>
        <taxon>Rickenella</taxon>
    </lineage>
</organism>
<dbReference type="AlphaFoldDB" id="A0A4Y7PDR3"/>
<dbReference type="EMBL" id="ML170672">
    <property type="protein sequence ID" value="TDL13376.1"/>
    <property type="molecule type" value="Genomic_DNA"/>
</dbReference>